<evidence type="ECO:0008006" key="3">
    <source>
        <dbReference type="Google" id="ProtNLM"/>
    </source>
</evidence>
<organism evidence="1 2">
    <name type="scientific">Ferriphaselus amnicola</name>
    <dbReference type="NCBI Taxonomy" id="1188319"/>
    <lineage>
        <taxon>Bacteria</taxon>
        <taxon>Pseudomonadati</taxon>
        <taxon>Pseudomonadota</taxon>
        <taxon>Betaproteobacteria</taxon>
        <taxon>Nitrosomonadales</taxon>
        <taxon>Gallionellaceae</taxon>
        <taxon>Ferriphaselus</taxon>
    </lineage>
</organism>
<protein>
    <recommendedName>
        <fullName evidence="3">Prevent-host-death protein</fullName>
    </recommendedName>
</protein>
<dbReference type="STRING" id="1188319.OYT1_01240"/>
<dbReference type="RefSeq" id="WP_062626441.1">
    <property type="nucleotide sequence ID" value="NZ_AP018738.1"/>
</dbReference>
<evidence type="ECO:0000313" key="2">
    <source>
        <dbReference type="Proteomes" id="UP000033070"/>
    </source>
</evidence>
<dbReference type="AlphaFoldDB" id="A0A2Z6GEY0"/>
<sequence>MKTATMPALRVQPELRQAAEEILRPGETLSAFVEDSLRRNVAFRRTQQEFIARGLTSRDEAKKTGVYFSSEEVLAELDTLIASAKKEGA</sequence>
<dbReference type="EMBL" id="AP018738">
    <property type="protein sequence ID" value="BBE52138.1"/>
    <property type="molecule type" value="Genomic_DNA"/>
</dbReference>
<accession>A0A2Z6GEY0</accession>
<dbReference type="KEGG" id="fam:OYT1_ch2626"/>
<reference evidence="1 2" key="1">
    <citation type="submission" date="2018-06" db="EMBL/GenBank/DDBJ databases">
        <title>OYT1 Genome Sequencing.</title>
        <authorList>
            <person name="Kato S."/>
            <person name="Itoh T."/>
            <person name="Ohkuma M."/>
        </authorList>
    </citation>
    <scope>NUCLEOTIDE SEQUENCE [LARGE SCALE GENOMIC DNA]</scope>
    <source>
        <strain evidence="1 2">OYT1</strain>
    </source>
</reference>
<proteinExistence type="predicted"/>
<keyword evidence="2" id="KW-1185">Reference proteome</keyword>
<dbReference type="NCBIfam" id="NF041551">
    <property type="entry name" value="YlcI_YnfO_N"/>
    <property type="match status" value="1"/>
</dbReference>
<name>A0A2Z6GEY0_9PROT</name>
<gene>
    <name evidence="1" type="ORF">OYT1_ch2626</name>
</gene>
<evidence type="ECO:0000313" key="1">
    <source>
        <dbReference type="EMBL" id="BBE52138.1"/>
    </source>
</evidence>
<dbReference type="OrthoDB" id="8400336at2"/>
<dbReference type="Proteomes" id="UP000033070">
    <property type="component" value="Chromosome"/>
</dbReference>